<reference evidence="8" key="1">
    <citation type="submission" date="2021-01" db="EMBL/GenBank/DDBJ databases">
        <title>A chromosome-scale assembly of European eel, Anguilla anguilla.</title>
        <authorList>
            <person name="Henkel C."/>
            <person name="Jong-Raadsen S.A."/>
            <person name="Dufour S."/>
            <person name="Weltzien F.-A."/>
            <person name="Palstra A.P."/>
            <person name="Pelster B."/>
            <person name="Spaink H.P."/>
            <person name="Van Den Thillart G.E."/>
            <person name="Jansen H."/>
            <person name="Zahm M."/>
            <person name="Klopp C."/>
            <person name="Cedric C."/>
            <person name="Louis A."/>
            <person name="Berthelot C."/>
            <person name="Parey E."/>
            <person name="Roest Crollius H."/>
            <person name="Montfort J."/>
            <person name="Robinson-Rechavi M."/>
            <person name="Bucao C."/>
            <person name="Bouchez O."/>
            <person name="Gislard M."/>
            <person name="Lluch J."/>
            <person name="Milhes M."/>
            <person name="Lampietro C."/>
            <person name="Lopez Roques C."/>
            <person name="Donnadieu C."/>
            <person name="Braasch I."/>
            <person name="Desvignes T."/>
            <person name="Postlethwait J."/>
            <person name="Bobe J."/>
            <person name="Guiguen Y."/>
            <person name="Dirks R."/>
        </authorList>
    </citation>
    <scope>NUCLEOTIDE SEQUENCE</scope>
    <source>
        <strain evidence="8">Tag_6206</strain>
        <tissue evidence="8">Liver</tissue>
    </source>
</reference>
<dbReference type="InterPro" id="IPR013783">
    <property type="entry name" value="Ig-like_fold"/>
</dbReference>
<name>A0A9D3RMR7_ANGAN</name>
<dbReference type="PROSITE" id="PS50021">
    <property type="entry name" value="CH"/>
    <property type="match status" value="1"/>
</dbReference>
<feature type="domain" description="Calponin-homology (CH)" evidence="7">
    <location>
        <begin position="1535"/>
        <end position="1667"/>
    </location>
</feature>
<gene>
    <name evidence="8" type="ORF">ANANG_G00275190</name>
</gene>
<evidence type="ECO:0000256" key="1">
    <source>
        <dbReference type="ARBA" id="ARBA00004138"/>
    </source>
</evidence>
<dbReference type="PANTHER" id="PTHR45912">
    <property type="entry name" value="CILIA- AND FLAGELLA-ASSOCIATED PROTEIN 47"/>
    <property type="match status" value="1"/>
</dbReference>
<dbReference type="Pfam" id="PF24529">
    <property type="entry name" value="CFAP47"/>
    <property type="match status" value="1"/>
</dbReference>
<accession>A0A9D3RMR7</accession>
<feature type="region of interest" description="Disordered" evidence="6">
    <location>
        <begin position="1281"/>
        <end position="1309"/>
    </location>
</feature>
<organism evidence="8 9">
    <name type="scientific">Anguilla anguilla</name>
    <name type="common">European freshwater eel</name>
    <name type="synonym">Muraena anguilla</name>
    <dbReference type="NCBI Taxonomy" id="7936"/>
    <lineage>
        <taxon>Eukaryota</taxon>
        <taxon>Metazoa</taxon>
        <taxon>Chordata</taxon>
        <taxon>Craniata</taxon>
        <taxon>Vertebrata</taxon>
        <taxon>Euteleostomi</taxon>
        <taxon>Actinopterygii</taxon>
        <taxon>Neopterygii</taxon>
        <taxon>Teleostei</taxon>
        <taxon>Anguilliformes</taxon>
        <taxon>Anguillidae</taxon>
        <taxon>Anguilla</taxon>
    </lineage>
</organism>
<dbReference type="Pfam" id="PF26579">
    <property type="entry name" value="Ig_CFAP47"/>
    <property type="match status" value="1"/>
</dbReference>
<dbReference type="Pfam" id="PF22544">
    <property type="entry name" value="HYDIN_VesB_CFA65-like_Ig"/>
    <property type="match status" value="1"/>
</dbReference>
<feature type="compositionally biased region" description="Basic and acidic residues" evidence="6">
    <location>
        <begin position="1300"/>
        <end position="1309"/>
    </location>
</feature>
<dbReference type="InterPro" id="IPR001715">
    <property type="entry name" value="CH_dom"/>
</dbReference>
<comment type="caution">
    <text evidence="8">The sequence shown here is derived from an EMBL/GenBank/DDBJ whole genome shotgun (WGS) entry which is preliminary data.</text>
</comment>
<evidence type="ECO:0000256" key="5">
    <source>
        <dbReference type="ARBA" id="ARBA00023273"/>
    </source>
</evidence>
<dbReference type="GO" id="GO:0005929">
    <property type="term" value="C:cilium"/>
    <property type="evidence" value="ECO:0007669"/>
    <property type="project" value="TreeGrafter"/>
</dbReference>
<dbReference type="InterPro" id="IPR058952">
    <property type="entry name" value="Ig_CFAP47"/>
</dbReference>
<dbReference type="InterPro" id="IPR053879">
    <property type="entry name" value="HYDIN_VesB_CFA65-like_Ig"/>
</dbReference>
<dbReference type="Proteomes" id="UP001044222">
    <property type="component" value="Chromosome 16"/>
</dbReference>
<dbReference type="Gene3D" id="2.60.40.10">
    <property type="entry name" value="Immunoglobulins"/>
    <property type="match status" value="5"/>
</dbReference>
<protein>
    <recommendedName>
        <fullName evidence="7">Calponin-homology (CH) domain-containing protein</fullName>
    </recommendedName>
</protein>
<evidence type="ECO:0000256" key="2">
    <source>
        <dbReference type="ARBA" id="ARBA00004496"/>
    </source>
</evidence>
<dbReference type="InterPro" id="IPR056343">
    <property type="entry name" value="CFAP47_dom"/>
</dbReference>
<feature type="region of interest" description="Disordered" evidence="6">
    <location>
        <begin position="2554"/>
        <end position="2582"/>
    </location>
</feature>
<evidence type="ECO:0000256" key="3">
    <source>
        <dbReference type="ARBA" id="ARBA00022490"/>
    </source>
</evidence>
<feature type="region of interest" description="Disordered" evidence="6">
    <location>
        <begin position="2843"/>
        <end position="2873"/>
    </location>
</feature>
<evidence type="ECO:0000259" key="7">
    <source>
        <dbReference type="PROSITE" id="PS50021"/>
    </source>
</evidence>
<evidence type="ECO:0000256" key="4">
    <source>
        <dbReference type="ARBA" id="ARBA00023069"/>
    </source>
</evidence>
<evidence type="ECO:0000313" key="8">
    <source>
        <dbReference type="EMBL" id="KAG5833367.1"/>
    </source>
</evidence>
<evidence type="ECO:0000313" key="9">
    <source>
        <dbReference type="Proteomes" id="UP001044222"/>
    </source>
</evidence>
<dbReference type="EMBL" id="JAFIRN010000016">
    <property type="protein sequence ID" value="KAG5833367.1"/>
    <property type="molecule type" value="Genomic_DNA"/>
</dbReference>
<keyword evidence="5" id="KW-0966">Cell projection</keyword>
<feature type="compositionally biased region" description="Polar residues" evidence="6">
    <location>
        <begin position="2855"/>
        <end position="2866"/>
    </location>
</feature>
<keyword evidence="4" id="KW-0969">Cilium</keyword>
<evidence type="ECO:0000256" key="6">
    <source>
        <dbReference type="SAM" id="MobiDB-lite"/>
    </source>
</evidence>
<dbReference type="PANTHER" id="PTHR45912:SF3">
    <property type="entry name" value="CILIA- AND FLAGELLA-ASSOCIATED PROTEIN 47"/>
    <property type="match status" value="1"/>
</dbReference>
<comment type="subcellular location">
    <subcellularLocation>
        <location evidence="1">Cell projection</location>
        <location evidence="1">Cilium</location>
    </subcellularLocation>
    <subcellularLocation>
        <location evidence="2">Cytoplasm</location>
    </subcellularLocation>
</comment>
<keyword evidence="3" id="KW-0963">Cytoplasm</keyword>
<dbReference type="GO" id="GO:0007288">
    <property type="term" value="P:sperm axoneme assembly"/>
    <property type="evidence" value="ECO:0007669"/>
    <property type="project" value="TreeGrafter"/>
</dbReference>
<proteinExistence type="predicted"/>
<sequence>MDSLVDFGSVVANSQIISKDVELTNQGSAPGAFEILYQGDTPLSITPSSGVVAPGGTELVRVELCADQPQRVCEEATVKLQGSSDSVLRICVEVVQQALELLDPSREVKLSCLRFGPTYFGTSRLERVVLVNRGPEPSDWVALLQDDAIGTEAGTDLQKNTCVELLDRDRRGDAALGDFSAVLTCVPSEGRLEPNQRALLSVCFSPADDRAPKDKGSSVHPPKRDFSLFMKFEIVGSKEGFIQQLSRTTLPCNGSAELAVTGSALPLSLSVSPSYSYDFQQCMMGERVDVLCVLHNHSALLPVAFRFRKTANFATDPSSGHISPGQCQDVVLSFVPHQMGVFRVRHVLEVLGQVAHLDRAAAQLHLQSFHHTVLQLSAACAASSASVTRNAGSGFTRAVTTETGRSESVWAGELDTCVGWVHLAAPGAAMMRSLRGSQNPGQSQCVTMKYRTTAQPYSYVDPDFAFTEEEEGQRKQHKERYLHFIRALRQSRLQRARDRKLAAAQGEVDIGIPPAAGLVPPRLSLQDMELDQSDGRGLTRRTGLLTTCALAAMETRAASRLVTEGMNAVPSSAEETADCGKALSAQQLYQVVIGPSAVDFGEVCAQSVSARQLSVANGLRAHVWVQVEVGCPELQRSSPLSHVLPPLSSTTVPLIFESATLGSFSRCVSYTVNRKHSGHVVVQAEVVPVALELSASEVVLCPTHGLLAQSGYRGSVTLSNRRNHPAHFTWKPIITDRGIAFSVRPATGTVEAYRELDCEVVWHPSFYSPWRGSLTCACTRATLPGCSVSLSVQLAEKHMLLGSVPLNFTTIRTTVLRNTGHNHAYFQIGVKSSKSLELRLGGCVEPPLVDISVKSFQFHGVHSGSTREVPFTLQNLSSSPACVQFDLSEHKDFAVEFPQGTGTRLESHLYKITLEGLETVECSLIFSPKQVAAYDFNLPVTLNSIGAPSPPPSSVPKTPSFRDRHIVTPRPQAVTVVTPSRRVQATALRPPLEMSQSSVHFEINPVEGSATAVKIQTLELRNSSQEEVRWRFAWRAPAHGAEEGEFAVSPETGVLRAEQSVCITVTFSPASPGCLSVTLPLFLWEETLHPYRLLSLSARVHAPAISFLPARVILAPVPLDTPASATLTLLPSGYIRGSWLRVELEEVVLEDGGRVQPFSVVLPQGGAVPAQAAGSSEPLTCSVTFRSQQPLSIASLITFSDRDGNRFQVEVCATADNCLLTVWPYLAVHRSDQQIILKSGHLSGESGQSQLIGEAMLRPCPSRDSLSRSTTSSSTFAMLSSIRGETPSNSEVESGSECGPQRKEQPDVPERMGALGLPCFPRGLRGELLLPGRPAGCAELVQPIRLAPGATPHHPAPGPEEGCVAVCKMLAPDPGQKKAYQVHHGKDTKTVYDMLLHLSGQVLPGLSSSQSLPRSLPKRAEQLHRQHATLLSFLSAQGACLSHIRPEYLLDQQEFNHWQSLPDQQRNGAVGPVSLDDMAFESLSKRAWTDVLLQTYKVLVLPRVTEVNLENLPDWESIGHIPRINPDPLASNIYSTWERRLLTWLNLHYHKMRSVVWNPSICKGDVPPARWIVNFDLDLVDGLVLAAVLAAHCPFLIPTHFQRMYTSPSSLEQNLHNNIILSQSLQLLRLDIDIQLLMLCLHLYERLPQYLPKRTITLSGSLHCTFTKQLRLKNPSTRTLLYHASILGQESPHFSLPHGPTVSIPQSKHPPPLKGNVEVHVHFSCHFLRPMEAVLLFTSRASSGPLGATLAFSLRSEVVHITPTGFGKCRSPCYQLAETKLKVVNPFSEDARFRVFMLESKENLTQACDKEGGPKDLIQRITSVGSPDRHCGDNQLNERMETNAGDGAAGAIREFFSPLKNVCLKTGGFDFLEIQYLPFHQGKRYCFILLLNEQWGPAGRKPRCASGAARGGGLRERVRVPLVNEAWERALVAVATRGMSPLELERRRRTGTVDSSTVRAGVAAAGLTATQTQVMEYSVEVSMPEHFLLPDTISLPVGSEGGDSQLCSEGRYRCQVALRSWQDVRVHVLEVTVRGEELQAELEFTTPAHTSVTQDIPLNTETLKDCRLRGLLPVWGFSAPPVVYVRAGQRLSYPVTFHPTAKCVVMGRLSLVNEADGTEYSFGVRGLGERPRAQDHVQIHCAVHAVAQARLQVPNYSQSTVTCKVVSDLSIVSGPPTLEIKPGHCVPYTISVSPWKRGIHKGEISFVAAERAAPAMGRNSICTPDQILRDPEYQGEKIWPYEVWFSLEVICSPAPPVKVMTVRCAVHSSVTVEIPVTNPGAEPVQLQVFVEGPDLSGDVSMGVPGQETLSYLARFSPATVGRKSGSVVFQSEVLGEFWYQLDLMVDPCEPHNPARLQLLWTRISLPLWNPTDETLELDVLNSNPQNFALEPGTGHELTVEPHSSAQVLVRFSPSALGRGNHTARVCFTCPQLGEWVFLLSGTGVAPGSMEPLSVASRVGSHSSLILPFRNPMEDEVVLHVFLTDEEQSLSTLHPSVLGQSHECMTKAFSIPLRKTQGITLAPEATLDVPVVFTPDSMQRYSAWVVILMEPRNGQSWSSDRLGEQEGRATSEWGGEGAELTDNQQDRSLGVAAEPASPRAIRWVYPVHGIPEAVLGPSHPADGVCAGAIGRPVAREQAGGERGVAPAGPGSRSMQEDFLYEIRFEKEEGRAQLEHCVALSLLGCERDPQSGIVTLSFSIVFAPCKPTRCAAEVAVQCITGGLWKFPIMLISTEPQVDDVINIEAAGLNKTSGVGFRLTSQSRYPEPFTARLLPGSGPEFQVTPQSGELLPVGSPGTLLTVTFTPSMYSKRHQATLLVQTADMQWTYEVNGVLPVYTPPSPLSVKAKGSNKLRPSGVHQQDVLQQNLQGPAAAAK</sequence>
<keyword evidence="9" id="KW-1185">Reference proteome</keyword>